<dbReference type="AlphaFoldDB" id="A0AAV3AIR8"/>
<feature type="compositionally biased region" description="Polar residues" evidence="1">
    <location>
        <begin position="133"/>
        <end position="154"/>
    </location>
</feature>
<feature type="region of interest" description="Disordered" evidence="1">
    <location>
        <begin position="133"/>
        <end position="174"/>
    </location>
</feature>
<gene>
    <name evidence="2" type="ORF">GDO54_010736</name>
</gene>
<proteinExistence type="predicted"/>
<comment type="caution">
    <text evidence="2">The sequence shown here is derived from an EMBL/GenBank/DDBJ whole genome shotgun (WGS) entry which is preliminary data.</text>
</comment>
<dbReference type="EMBL" id="DYDO01000004">
    <property type="protein sequence ID" value="DBA26487.1"/>
    <property type="molecule type" value="Genomic_DNA"/>
</dbReference>
<sequence>MTFQQFQSICDFYYLLNKAAHWQYEVLDRLSFKDAVWEETPVTEYNRNSMVCISLLWRRQNHALLSQVSPHNPEDWIELARLSSLLPESIRKKGIQISSRLIEWEEEALINIEDLLRRAEAILEVEENVFNRKNISHGQQQPPGYHNSENSTENEGYDFLQKDGCLDSADTTLD</sequence>
<name>A0AAV3AIR8_PYXAD</name>
<protein>
    <submittedName>
        <fullName evidence="2">Uncharacterized protein</fullName>
    </submittedName>
</protein>
<keyword evidence="3" id="KW-1185">Reference proteome</keyword>
<evidence type="ECO:0000313" key="3">
    <source>
        <dbReference type="Proteomes" id="UP001181693"/>
    </source>
</evidence>
<reference evidence="2" key="1">
    <citation type="thesis" date="2020" institute="ProQuest LLC" country="789 East Eisenhower Parkway, Ann Arbor, MI, USA">
        <title>Comparative Genomics and Chromosome Evolution.</title>
        <authorList>
            <person name="Mudd A.B."/>
        </authorList>
    </citation>
    <scope>NUCLEOTIDE SEQUENCE</scope>
    <source>
        <strain evidence="2">1538</strain>
        <tissue evidence="2">Blood</tissue>
    </source>
</reference>
<evidence type="ECO:0000256" key="1">
    <source>
        <dbReference type="SAM" id="MobiDB-lite"/>
    </source>
</evidence>
<accession>A0AAV3AIR8</accession>
<dbReference type="Proteomes" id="UP001181693">
    <property type="component" value="Unassembled WGS sequence"/>
</dbReference>
<organism evidence="2 3">
    <name type="scientific">Pyxicephalus adspersus</name>
    <name type="common">African bullfrog</name>
    <dbReference type="NCBI Taxonomy" id="30357"/>
    <lineage>
        <taxon>Eukaryota</taxon>
        <taxon>Metazoa</taxon>
        <taxon>Chordata</taxon>
        <taxon>Craniata</taxon>
        <taxon>Vertebrata</taxon>
        <taxon>Euteleostomi</taxon>
        <taxon>Amphibia</taxon>
        <taxon>Batrachia</taxon>
        <taxon>Anura</taxon>
        <taxon>Neobatrachia</taxon>
        <taxon>Ranoidea</taxon>
        <taxon>Pyxicephalidae</taxon>
        <taxon>Pyxicephalinae</taxon>
        <taxon>Pyxicephalus</taxon>
    </lineage>
</organism>
<evidence type="ECO:0000313" key="2">
    <source>
        <dbReference type="EMBL" id="DBA26487.1"/>
    </source>
</evidence>